<sequence>MLKGITDIFVVLVAVEALGIMFLEMFGSQTHLAQKGFELPLTFLRQSEAKISMANQGLYNGFIGVGILVVRFSFPAPRHLPGAIIVHRLRGRCRNLWGSHCQSENYFDAGIAGGGCFGSVIHYQGVEASPIKD</sequence>
<dbReference type="Pfam" id="PF06993">
    <property type="entry name" value="DUF1304"/>
    <property type="match status" value="1"/>
</dbReference>
<proteinExistence type="predicted"/>
<dbReference type="EMBL" id="AGEY01000062">
    <property type="protein sequence ID" value="EHL98810.1"/>
    <property type="molecule type" value="Genomic_DNA"/>
</dbReference>
<protein>
    <recommendedName>
        <fullName evidence="3">DUF1304 domain-containing protein</fullName>
    </recommendedName>
</protein>
<dbReference type="InterPro" id="IPR009732">
    <property type="entry name" value="DUF1304"/>
</dbReference>
<keyword evidence="2" id="KW-1185">Reference proteome</keyword>
<gene>
    <name evidence="1" type="ORF">HMPREF9103_01366</name>
</gene>
<comment type="caution">
    <text evidence="1">The sequence shown here is derived from an EMBL/GenBank/DDBJ whole genome shotgun (WGS) entry which is preliminary data.</text>
</comment>
<evidence type="ECO:0008006" key="3">
    <source>
        <dbReference type="Google" id="ProtNLM"/>
    </source>
</evidence>
<dbReference type="AlphaFoldDB" id="G9ZNR2"/>
<dbReference type="STRING" id="797515.HMPREF9103_01366"/>
<accession>G9ZNR2</accession>
<dbReference type="PANTHER" id="PTHR38446:SF1">
    <property type="entry name" value="BLL0914 PROTEIN"/>
    <property type="match status" value="1"/>
</dbReference>
<reference evidence="1 2" key="1">
    <citation type="submission" date="2011-09" db="EMBL/GenBank/DDBJ databases">
        <authorList>
            <person name="Weinstock G."/>
            <person name="Sodergren E."/>
            <person name="Clifton S."/>
            <person name="Fulton L."/>
            <person name="Fulton B."/>
            <person name="Courtney L."/>
            <person name="Fronick C."/>
            <person name="Harrison M."/>
            <person name="Strong C."/>
            <person name="Farmer C."/>
            <person name="Delahaunty K."/>
            <person name="Markovic C."/>
            <person name="Hall O."/>
            <person name="Minx P."/>
            <person name="Tomlinson C."/>
            <person name="Mitreva M."/>
            <person name="Hou S."/>
            <person name="Chen J."/>
            <person name="Wollam A."/>
            <person name="Pepin K.H."/>
            <person name="Johnson M."/>
            <person name="Bhonagiri V."/>
            <person name="Zhang X."/>
            <person name="Suruliraj S."/>
            <person name="Warren W."/>
            <person name="Chinwalla A."/>
            <person name="Mardis E.R."/>
            <person name="Wilson R.K."/>
        </authorList>
    </citation>
    <scope>NUCLEOTIDE SEQUENCE [LARGE SCALE GENOMIC DNA]</scope>
    <source>
        <strain evidence="1 2">F0439</strain>
    </source>
</reference>
<name>G9ZNR2_9LACO</name>
<dbReference type="Proteomes" id="UP000004625">
    <property type="component" value="Unassembled WGS sequence"/>
</dbReference>
<evidence type="ECO:0000313" key="2">
    <source>
        <dbReference type="Proteomes" id="UP000004625"/>
    </source>
</evidence>
<dbReference type="PANTHER" id="PTHR38446">
    <property type="entry name" value="BLL0914 PROTEIN"/>
    <property type="match status" value="1"/>
</dbReference>
<evidence type="ECO:0000313" key="1">
    <source>
        <dbReference type="EMBL" id="EHL98810.1"/>
    </source>
</evidence>
<organism evidence="1 2">
    <name type="scientific">Lentilactobacillus parafarraginis F0439</name>
    <dbReference type="NCBI Taxonomy" id="797515"/>
    <lineage>
        <taxon>Bacteria</taxon>
        <taxon>Bacillati</taxon>
        <taxon>Bacillota</taxon>
        <taxon>Bacilli</taxon>
        <taxon>Lactobacillales</taxon>
        <taxon>Lactobacillaceae</taxon>
        <taxon>Lentilactobacillus</taxon>
    </lineage>
</organism>
<dbReference type="eggNOG" id="COG3759">
    <property type="taxonomic scope" value="Bacteria"/>
</dbReference>
<dbReference type="HOGENOM" id="CLU_1904050_0_0_9"/>